<evidence type="ECO:0000313" key="1">
    <source>
        <dbReference type="EMBL" id="MVM30964.1"/>
    </source>
</evidence>
<reference evidence="1 2" key="1">
    <citation type="submission" date="2019-12" db="EMBL/GenBank/DDBJ databases">
        <title>Spirosoma sp. HMF4905 genome sequencing and assembly.</title>
        <authorList>
            <person name="Kang H."/>
            <person name="Cha I."/>
            <person name="Kim H."/>
            <person name="Joh K."/>
        </authorList>
    </citation>
    <scope>NUCLEOTIDE SEQUENCE [LARGE SCALE GENOMIC DNA]</scope>
    <source>
        <strain evidence="1 2">HMF4905</strain>
    </source>
</reference>
<dbReference type="RefSeq" id="WP_157585396.1">
    <property type="nucleotide sequence ID" value="NZ_WPIN01000004.1"/>
</dbReference>
<dbReference type="Proteomes" id="UP000436006">
    <property type="component" value="Unassembled WGS sequence"/>
</dbReference>
<dbReference type="EMBL" id="WPIN01000004">
    <property type="protein sequence ID" value="MVM30964.1"/>
    <property type="molecule type" value="Genomic_DNA"/>
</dbReference>
<dbReference type="AlphaFoldDB" id="A0A7K1SAX3"/>
<evidence type="ECO:0000313" key="2">
    <source>
        <dbReference type="Proteomes" id="UP000436006"/>
    </source>
</evidence>
<keyword evidence="2" id="KW-1185">Reference proteome</keyword>
<organism evidence="1 2">
    <name type="scientific">Spirosoma arboris</name>
    <dbReference type="NCBI Taxonomy" id="2682092"/>
    <lineage>
        <taxon>Bacteria</taxon>
        <taxon>Pseudomonadati</taxon>
        <taxon>Bacteroidota</taxon>
        <taxon>Cytophagia</taxon>
        <taxon>Cytophagales</taxon>
        <taxon>Cytophagaceae</taxon>
        <taxon>Spirosoma</taxon>
    </lineage>
</organism>
<proteinExistence type="predicted"/>
<gene>
    <name evidence="1" type="ORF">GO755_13060</name>
</gene>
<comment type="caution">
    <text evidence="1">The sequence shown here is derived from an EMBL/GenBank/DDBJ whole genome shotgun (WGS) entry which is preliminary data.</text>
</comment>
<sequence length="57" mass="6669">MSRCLLQKHFLFNLVLGRSLHRQDGFFDTYQVLGVATEIMDIKPEGWDAIEKMRQGK</sequence>
<accession>A0A7K1SAX3</accession>
<protein>
    <submittedName>
        <fullName evidence="1">Uncharacterized protein</fullName>
    </submittedName>
</protein>
<name>A0A7K1SAX3_9BACT</name>